<accession>A0AAD4CHK8</accession>
<feature type="region of interest" description="Disordered" evidence="1">
    <location>
        <begin position="138"/>
        <end position="166"/>
    </location>
</feature>
<comment type="caution">
    <text evidence="2">The sequence shown here is derived from an EMBL/GenBank/DDBJ whole genome shotgun (WGS) entry which is preliminary data.</text>
</comment>
<sequence length="185" mass="20981">MDQPASKPTTDSSKRCWDWMIVSGNCHYAKNRSMFRSYRRAPGKIAGNRVLGVGRVELQVQRAPEDTRTNTLVLQDVLHMPNAPCNGLSINKYRDANPGLDVEGDGEEHVQAVSDEDREPLWYGDDYHRMARVVLAGEPRGESYLEEESDDGEDGGTRRRRLSVSASENELDRLEKRLRDGDWGF</sequence>
<gene>
    <name evidence="2" type="ORF">FE257_012379</name>
</gene>
<reference evidence="2" key="1">
    <citation type="journal article" date="2019" name="Beilstein J. Org. Chem.">
        <title>Nanangenines: drimane sesquiterpenoids as the dominant metabolite cohort of a novel Australian fungus, Aspergillus nanangensis.</title>
        <authorList>
            <person name="Lacey H.J."/>
            <person name="Gilchrist C.L.M."/>
            <person name="Crombie A."/>
            <person name="Kalaitzis J.A."/>
            <person name="Vuong D."/>
            <person name="Rutledge P.J."/>
            <person name="Turner P."/>
            <person name="Pitt J.I."/>
            <person name="Lacey E."/>
            <person name="Chooi Y.H."/>
            <person name="Piggott A.M."/>
        </authorList>
    </citation>
    <scope>NUCLEOTIDE SEQUENCE</scope>
    <source>
        <strain evidence="2">MST-FP2251</strain>
    </source>
</reference>
<protein>
    <submittedName>
        <fullName evidence="2">Uncharacterized protein</fullName>
    </submittedName>
</protein>
<name>A0AAD4CHK8_ASPNN</name>
<proteinExistence type="predicted"/>
<reference evidence="2" key="2">
    <citation type="submission" date="2020-02" db="EMBL/GenBank/DDBJ databases">
        <authorList>
            <person name="Gilchrist C.L.M."/>
            <person name="Chooi Y.-H."/>
        </authorList>
    </citation>
    <scope>NUCLEOTIDE SEQUENCE</scope>
    <source>
        <strain evidence="2">MST-FP2251</strain>
    </source>
</reference>
<evidence type="ECO:0000313" key="3">
    <source>
        <dbReference type="Proteomes" id="UP001194746"/>
    </source>
</evidence>
<feature type="compositionally biased region" description="Acidic residues" evidence="1">
    <location>
        <begin position="144"/>
        <end position="154"/>
    </location>
</feature>
<keyword evidence="3" id="KW-1185">Reference proteome</keyword>
<dbReference type="PANTHER" id="PTHR40628">
    <property type="entry name" value="CHROMO DOMAIN-CONTAINING PROTEIN"/>
    <property type="match status" value="1"/>
</dbReference>
<evidence type="ECO:0000313" key="2">
    <source>
        <dbReference type="EMBL" id="KAF9885797.1"/>
    </source>
</evidence>
<evidence type="ECO:0000256" key="1">
    <source>
        <dbReference type="SAM" id="MobiDB-lite"/>
    </source>
</evidence>
<dbReference type="PANTHER" id="PTHR40628:SF1">
    <property type="entry name" value="CHROMO DOMAIN-CONTAINING PROTEIN"/>
    <property type="match status" value="1"/>
</dbReference>
<dbReference type="EMBL" id="VCAU01000089">
    <property type="protein sequence ID" value="KAF9885797.1"/>
    <property type="molecule type" value="Genomic_DNA"/>
</dbReference>
<organism evidence="2 3">
    <name type="scientific">Aspergillus nanangensis</name>
    <dbReference type="NCBI Taxonomy" id="2582783"/>
    <lineage>
        <taxon>Eukaryota</taxon>
        <taxon>Fungi</taxon>
        <taxon>Dikarya</taxon>
        <taxon>Ascomycota</taxon>
        <taxon>Pezizomycotina</taxon>
        <taxon>Eurotiomycetes</taxon>
        <taxon>Eurotiomycetidae</taxon>
        <taxon>Eurotiales</taxon>
        <taxon>Aspergillaceae</taxon>
        <taxon>Aspergillus</taxon>
        <taxon>Aspergillus subgen. Circumdati</taxon>
    </lineage>
</organism>
<dbReference type="Proteomes" id="UP001194746">
    <property type="component" value="Unassembled WGS sequence"/>
</dbReference>
<dbReference type="AlphaFoldDB" id="A0AAD4CHK8"/>